<feature type="compositionally biased region" description="Basic and acidic residues" evidence="1">
    <location>
        <begin position="88"/>
        <end position="104"/>
    </location>
</feature>
<comment type="caution">
    <text evidence="2">The sequence shown here is derived from an EMBL/GenBank/DDBJ whole genome shotgun (WGS) entry which is preliminary data.</text>
</comment>
<reference evidence="3" key="1">
    <citation type="journal article" date="2023" name="Proc. Natl. Acad. Sci. U.S.A.">
        <title>Genomic and structural basis for evolution of tropane alkaloid biosynthesis.</title>
        <authorList>
            <person name="Wanga Y.-J."/>
            <person name="Taina T."/>
            <person name="Yua J.-Y."/>
            <person name="Lia J."/>
            <person name="Xua B."/>
            <person name="Chenc J."/>
            <person name="D'Auriad J.C."/>
            <person name="Huanga J.-P."/>
            <person name="Huanga S.-X."/>
        </authorList>
    </citation>
    <scope>NUCLEOTIDE SEQUENCE [LARGE SCALE GENOMIC DNA]</scope>
    <source>
        <strain evidence="3">cv. KIB-2019</strain>
    </source>
</reference>
<dbReference type="Proteomes" id="UP001152561">
    <property type="component" value="Unassembled WGS sequence"/>
</dbReference>
<feature type="compositionally biased region" description="Polar residues" evidence="1">
    <location>
        <begin position="148"/>
        <end position="158"/>
    </location>
</feature>
<evidence type="ECO:0000313" key="2">
    <source>
        <dbReference type="EMBL" id="KAJ8528562.1"/>
    </source>
</evidence>
<evidence type="ECO:0000256" key="1">
    <source>
        <dbReference type="SAM" id="MobiDB-lite"/>
    </source>
</evidence>
<dbReference type="AlphaFoldDB" id="A0A9Q1L7A3"/>
<gene>
    <name evidence="2" type="ORF">K7X08_037227</name>
</gene>
<keyword evidence="3" id="KW-1185">Reference proteome</keyword>
<protein>
    <submittedName>
        <fullName evidence="2">Uncharacterized protein</fullName>
    </submittedName>
</protein>
<feature type="region of interest" description="Disordered" evidence="1">
    <location>
        <begin position="1"/>
        <end position="25"/>
    </location>
</feature>
<feature type="compositionally biased region" description="Basic and acidic residues" evidence="1">
    <location>
        <begin position="126"/>
        <end position="141"/>
    </location>
</feature>
<accession>A0A9Q1L7A3</accession>
<sequence length="251" mass="28150">MNTISTRGKDPTPLVPPEPSNEIDGLMDKVQQKELSYKEMLLDVNVTQSDSYFLSYPTAKLHGKDVIDEEEEDITLSLEDNKVTTSGKKSEKQPTKSKVDDGDRGNATGAHARIVVGHSAPRPSSHSRDDSQERTDRHSDSETDLLCSYSTSRNEQSTDQLRLDVMDDDMTQAQISGNPPLMLEEFNQQMIQMAQTLPFFPYPSAAPITPKFISLNPPRVGTTRTLPVVTMKTLGRRNRERETELDELELL</sequence>
<evidence type="ECO:0000313" key="3">
    <source>
        <dbReference type="Proteomes" id="UP001152561"/>
    </source>
</evidence>
<proteinExistence type="predicted"/>
<name>A0A9Q1L7A3_9SOLA</name>
<feature type="region of interest" description="Disordered" evidence="1">
    <location>
        <begin position="77"/>
        <end position="158"/>
    </location>
</feature>
<dbReference type="EMBL" id="JAJAGQ010000023">
    <property type="protein sequence ID" value="KAJ8528562.1"/>
    <property type="molecule type" value="Genomic_DNA"/>
</dbReference>
<organism evidence="2 3">
    <name type="scientific">Anisodus acutangulus</name>
    <dbReference type="NCBI Taxonomy" id="402998"/>
    <lineage>
        <taxon>Eukaryota</taxon>
        <taxon>Viridiplantae</taxon>
        <taxon>Streptophyta</taxon>
        <taxon>Embryophyta</taxon>
        <taxon>Tracheophyta</taxon>
        <taxon>Spermatophyta</taxon>
        <taxon>Magnoliopsida</taxon>
        <taxon>eudicotyledons</taxon>
        <taxon>Gunneridae</taxon>
        <taxon>Pentapetalae</taxon>
        <taxon>asterids</taxon>
        <taxon>lamiids</taxon>
        <taxon>Solanales</taxon>
        <taxon>Solanaceae</taxon>
        <taxon>Solanoideae</taxon>
        <taxon>Hyoscyameae</taxon>
        <taxon>Anisodus</taxon>
    </lineage>
</organism>